<dbReference type="EMBL" id="CP011304">
    <property type="protein sequence ID" value="AKE66378.1"/>
    <property type="molecule type" value="Genomic_DNA"/>
</dbReference>
<evidence type="ECO:0000313" key="1">
    <source>
        <dbReference type="EMBL" id="AKE66378.1"/>
    </source>
</evidence>
<dbReference type="Proteomes" id="UP000034103">
    <property type="component" value="Chromosome"/>
</dbReference>
<organism evidence="1 2">
    <name type="scientific">Microcystis aeruginosa NIES-2549</name>
    <dbReference type="NCBI Taxonomy" id="1641812"/>
    <lineage>
        <taxon>Bacteria</taxon>
        <taxon>Bacillati</taxon>
        <taxon>Cyanobacteriota</taxon>
        <taxon>Cyanophyceae</taxon>
        <taxon>Oscillatoriophycideae</taxon>
        <taxon>Chroococcales</taxon>
        <taxon>Microcystaceae</taxon>
        <taxon>Microcystis</taxon>
    </lineage>
</organism>
<protein>
    <submittedName>
        <fullName evidence="1">Uncharacterized protein</fullName>
    </submittedName>
</protein>
<dbReference type="AlphaFoldDB" id="A0A0F6RNR2"/>
<accession>A0A0F6RNR2</accession>
<sequence length="52" mass="5975">MGLFKRPENIRKGIALTLFEANSGLPKKFFLGQGVGFYASYYKKRSENNHSY</sequence>
<reference evidence="1 2" key="1">
    <citation type="journal article" date="2015" name="Genome Announc.">
        <title>Complete Genome Sequence of Microcystis aeruginosa NIES-2549, a Bloom-Forming Cyanobacterium from Lake Kasumigaura, Japan.</title>
        <authorList>
            <person name="Yamaguchi H."/>
            <person name="Suzuki S."/>
            <person name="Tanabe Y."/>
            <person name="Osana Y."/>
            <person name="Shimura Y."/>
            <person name="Ishida K."/>
            <person name="Kawachi M."/>
        </authorList>
    </citation>
    <scope>NUCLEOTIDE SEQUENCE [LARGE SCALE GENOMIC DNA]</scope>
    <source>
        <strain evidence="1 2">NIES-2549</strain>
    </source>
</reference>
<dbReference type="HOGENOM" id="CLU_3081770_0_0_3"/>
<dbReference type="PATRIC" id="fig|1641812.3.peg.4189"/>
<evidence type="ECO:0000313" key="2">
    <source>
        <dbReference type="Proteomes" id="UP000034103"/>
    </source>
</evidence>
<name>A0A0F6RNR2_MICAE</name>
<proteinExistence type="predicted"/>
<gene>
    <name evidence="1" type="ORF">MYAER_4052</name>
</gene>